<name>A0ABX6C514_9CHLR</name>
<protein>
    <recommendedName>
        <fullName evidence="2">UPF0145 protein Tbon_10125</fullName>
    </recommendedName>
</protein>
<dbReference type="PANTHER" id="PTHR34068">
    <property type="entry name" value="UPF0145 PROTEIN YBJQ"/>
    <property type="match status" value="1"/>
</dbReference>
<evidence type="ECO:0000313" key="3">
    <source>
        <dbReference type="EMBL" id="QFG04357.1"/>
    </source>
</evidence>
<dbReference type="PANTHER" id="PTHR34068:SF1">
    <property type="entry name" value="UPF0145 PROTEIN YBJQ"/>
    <property type="match status" value="1"/>
</dbReference>
<dbReference type="HAMAP" id="MF_00338">
    <property type="entry name" value="UPF0145"/>
    <property type="match status" value="1"/>
</dbReference>
<dbReference type="Pfam" id="PF01906">
    <property type="entry name" value="YbjQ_1"/>
    <property type="match status" value="1"/>
</dbReference>
<organism evidence="3 4">
    <name type="scientific">Tepidiforma bonchosmolovskayae</name>
    <dbReference type="NCBI Taxonomy" id="2601677"/>
    <lineage>
        <taxon>Bacteria</taxon>
        <taxon>Bacillati</taxon>
        <taxon>Chloroflexota</taxon>
        <taxon>Tepidiformia</taxon>
        <taxon>Tepidiformales</taxon>
        <taxon>Tepidiformaceae</taxon>
        <taxon>Tepidiforma</taxon>
    </lineage>
</organism>
<dbReference type="SUPFAM" id="SSF117782">
    <property type="entry name" value="YbjQ-like"/>
    <property type="match status" value="1"/>
</dbReference>
<dbReference type="Proteomes" id="UP000326331">
    <property type="component" value="Chromosome"/>
</dbReference>
<dbReference type="InterPro" id="IPR035439">
    <property type="entry name" value="UPF0145_dom_sf"/>
</dbReference>
<accession>A0ABX6C514</accession>
<proteinExistence type="inferred from homology"/>
<evidence type="ECO:0000256" key="2">
    <source>
        <dbReference type="HAMAP-Rule" id="MF_00338"/>
    </source>
</evidence>
<sequence>MILTTTNGVEGRPVQQYLGIVAGEVILGVNVFKDIAAGFRNIVGGRSGKYEEELRKGRDGALAEMLQYAQQLGADAVIGIKIDYETVGGQMLMITASGTAVKLA</sequence>
<gene>
    <name evidence="3" type="ORF">Tbon_10125</name>
</gene>
<reference evidence="3 4" key="1">
    <citation type="submission" date="2019-10" db="EMBL/GenBank/DDBJ databases">
        <title>Thermopilla bonchosmolovskayae gen. nov., sp. nov., a moderately thermophilic Chloroflexi bacterium from a Chukotka hot spring (Arctic, Russia), representing a novel classis Thermopillaia, which include previously uncultivated lineage OLB14.</title>
        <authorList>
            <person name="Kochetkova T.V."/>
            <person name="Zayulina K.S."/>
            <person name="Zhigarkov V.S."/>
            <person name="Minaev N.V."/>
            <person name="Novikov A."/>
            <person name="Toshchakov S.V."/>
            <person name="Elcheninov A.G."/>
            <person name="Kublanov I.V."/>
        </authorList>
    </citation>
    <scope>NUCLEOTIDE SEQUENCE [LARGE SCALE GENOMIC DNA]</scope>
    <source>
        <strain evidence="3 4">3753O</strain>
    </source>
</reference>
<dbReference type="RefSeq" id="WP_158068289.1">
    <property type="nucleotide sequence ID" value="NZ_CP042829.1"/>
</dbReference>
<dbReference type="InterPro" id="IPR002765">
    <property type="entry name" value="UPF0145_YbjQ-like"/>
</dbReference>
<dbReference type="Gene3D" id="3.30.110.70">
    <property type="entry name" value="Hypothetical protein apc22750. Chain B"/>
    <property type="match status" value="1"/>
</dbReference>
<keyword evidence="4" id="KW-1185">Reference proteome</keyword>
<evidence type="ECO:0000313" key="4">
    <source>
        <dbReference type="Proteomes" id="UP000326331"/>
    </source>
</evidence>
<dbReference type="EMBL" id="CP042829">
    <property type="protein sequence ID" value="QFG04357.1"/>
    <property type="molecule type" value="Genomic_DNA"/>
</dbReference>
<evidence type="ECO:0000256" key="1">
    <source>
        <dbReference type="ARBA" id="ARBA00010751"/>
    </source>
</evidence>
<comment type="similarity">
    <text evidence="1 2">Belongs to the UPF0145 family.</text>
</comment>